<dbReference type="FunCoup" id="S8E3H3">
    <property type="interactions" value="603"/>
</dbReference>
<dbReference type="Pfam" id="PF08059">
    <property type="entry name" value="SEP"/>
    <property type="match status" value="1"/>
</dbReference>
<dbReference type="InterPro" id="IPR029071">
    <property type="entry name" value="Ubiquitin-like_domsf"/>
</dbReference>
<dbReference type="InParanoid" id="S8E3H3"/>
<dbReference type="EMBL" id="KE504171">
    <property type="protein sequence ID" value="EPS97948.1"/>
    <property type="molecule type" value="Genomic_DNA"/>
</dbReference>
<dbReference type="SUPFAM" id="SSF54236">
    <property type="entry name" value="Ubiquitin-like"/>
    <property type="match status" value="1"/>
</dbReference>
<dbReference type="SMART" id="SM00553">
    <property type="entry name" value="SEP"/>
    <property type="match status" value="1"/>
</dbReference>
<dbReference type="SMART" id="SM00166">
    <property type="entry name" value="UBX"/>
    <property type="match status" value="1"/>
</dbReference>
<dbReference type="FunFam" id="3.30.420.210:FF:000002">
    <property type="entry name" value="UBX domain-containing protein 1"/>
    <property type="match status" value="1"/>
</dbReference>
<evidence type="ECO:0000259" key="4">
    <source>
        <dbReference type="PROSITE" id="PS51399"/>
    </source>
</evidence>
<dbReference type="PROSITE" id="PS51399">
    <property type="entry name" value="SEP"/>
    <property type="match status" value="1"/>
</dbReference>
<dbReference type="GO" id="GO:0005634">
    <property type="term" value="C:nucleus"/>
    <property type="evidence" value="ECO:0007669"/>
    <property type="project" value="TreeGrafter"/>
</dbReference>
<feature type="region of interest" description="Disordered" evidence="2">
    <location>
        <begin position="1"/>
        <end position="160"/>
    </location>
</feature>
<dbReference type="GO" id="GO:0061025">
    <property type="term" value="P:membrane fusion"/>
    <property type="evidence" value="ECO:0007669"/>
    <property type="project" value="TreeGrafter"/>
</dbReference>
<dbReference type="GO" id="GO:0005829">
    <property type="term" value="C:cytosol"/>
    <property type="evidence" value="ECO:0007669"/>
    <property type="project" value="TreeGrafter"/>
</dbReference>
<dbReference type="AlphaFoldDB" id="S8E3H3"/>
<sequence>MSDGNGRPAKVWSRPSGQIGRIGGWGSSSSGGGSSSGRRIATLNDVGSSGPAAPAPSGGRGPARAGSDDENSGQEGESWFAGGERSGISVQNPDAPRNVPGGSLVRDLLRRAAEAGPPQDAASSSGSAVFQGSGHTLGSDEVESQLVPDPNAPTRPEEETAIRHLTFWRNGFSIEDGDLMRYDDPSHSQILSEINSGRAPPHILNVAPGQPVELRVVKRLTEDFAPTQKAHGVFEGEGHRLGAPVPSIAAVGVPAPSIEMPGSFPISTAAPAVASAPARSAESISTRFEVDQTLPTTSVQVRLADGTRMVSRMNLTHTVGDIRNFINASRPENLTRPYTIQTTFPVKVLEDDAKTIQEAGLANSVVVQRWA</sequence>
<keyword evidence="6" id="KW-1185">Reference proteome</keyword>
<dbReference type="Gene3D" id="3.30.420.210">
    <property type="entry name" value="SEP domain"/>
    <property type="match status" value="1"/>
</dbReference>
<feature type="compositionally biased region" description="Gly residues" evidence="2">
    <location>
        <begin position="20"/>
        <end position="35"/>
    </location>
</feature>
<dbReference type="PANTHER" id="PTHR23333">
    <property type="entry name" value="UBX DOMAIN CONTAINING PROTEIN"/>
    <property type="match status" value="1"/>
</dbReference>
<dbReference type="GO" id="GO:0007030">
    <property type="term" value="P:Golgi organization"/>
    <property type="evidence" value="ECO:0007669"/>
    <property type="project" value="TreeGrafter"/>
</dbReference>
<evidence type="ECO:0000313" key="6">
    <source>
        <dbReference type="Proteomes" id="UP000015241"/>
    </source>
</evidence>
<accession>S8E3H3</accession>
<dbReference type="GO" id="GO:0043130">
    <property type="term" value="F:ubiquitin binding"/>
    <property type="evidence" value="ECO:0007669"/>
    <property type="project" value="TreeGrafter"/>
</dbReference>
<name>S8E3H3_FOMSC</name>
<dbReference type="FunFam" id="3.10.20.90:FF:000179">
    <property type="entry name" value="Plant UBX domain-containing protein 4"/>
    <property type="match status" value="1"/>
</dbReference>
<proteinExistence type="predicted"/>
<evidence type="ECO:0000259" key="3">
    <source>
        <dbReference type="PROSITE" id="PS50033"/>
    </source>
</evidence>
<dbReference type="InterPro" id="IPR001012">
    <property type="entry name" value="UBX_dom"/>
</dbReference>
<evidence type="ECO:0000256" key="1">
    <source>
        <dbReference type="ARBA" id="ARBA00022786"/>
    </source>
</evidence>
<dbReference type="PANTHER" id="PTHR23333:SF20">
    <property type="entry name" value="NSFL1 COFACTOR P47"/>
    <property type="match status" value="1"/>
</dbReference>
<evidence type="ECO:0000313" key="5">
    <source>
        <dbReference type="EMBL" id="EPS97948.1"/>
    </source>
</evidence>
<dbReference type="CDD" id="cd01770">
    <property type="entry name" value="UBX_UBXN2"/>
    <property type="match status" value="1"/>
</dbReference>
<dbReference type="HOGENOM" id="CLU_029402_4_0_1"/>
<keyword evidence="1" id="KW-0833">Ubl conjugation pathway</keyword>
<gene>
    <name evidence="5" type="ORF">FOMPIDRAFT_1024855</name>
</gene>
<dbReference type="Pfam" id="PF00789">
    <property type="entry name" value="UBX"/>
    <property type="match status" value="1"/>
</dbReference>
<dbReference type="InterPro" id="IPR012989">
    <property type="entry name" value="SEP_domain"/>
</dbReference>
<feature type="compositionally biased region" description="Polar residues" evidence="2">
    <location>
        <begin position="121"/>
        <end position="136"/>
    </location>
</feature>
<protein>
    <recommendedName>
        <fullName evidence="7">SEP-domain-containing protein</fullName>
    </recommendedName>
</protein>
<dbReference type="SUPFAM" id="SSF102848">
    <property type="entry name" value="NSFL1 (p97 ATPase) cofactor p47, SEP domain"/>
    <property type="match status" value="1"/>
</dbReference>
<dbReference type="Gene3D" id="3.10.20.90">
    <property type="entry name" value="Phosphatidylinositol 3-kinase Catalytic Subunit, Chain A, domain 1"/>
    <property type="match status" value="1"/>
</dbReference>
<dbReference type="Proteomes" id="UP000015241">
    <property type="component" value="Unassembled WGS sequence"/>
</dbReference>
<feature type="compositionally biased region" description="Low complexity" evidence="2">
    <location>
        <begin position="47"/>
        <end position="65"/>
    </location>
</feature>
<dbReference type="STRING" id="743788.S8E3H3"/>
<organism evidence="5 6">
    <name type="scientific">Fomitopsis schrenkii</name>
    <name type="common">Brown rot fungus</name>
    <dbReference type="NCBI Taxonomy" id="2126942"/>
    <lineage>
        <taxon>Eukaryota</taxon>
        <taxon>Fungi</taxon>
        <taxon>Dikarya</taxon>
        <taxon>Basidiomycota</taxon>
        <taxon>Agaricomycotina</taxon>
        <taxon>Agaricomycetes</taxon>
        <taxon>Polyporales</taxon>
        <taxon>Fomitopsis</taxon>
    </lineage>
</organism>
<dbReference type="PROSITE" id="PS50033">
    <property type="entry name" value="UBX"/>
    <property type="match status" value="1"/>
</dbReference>
<dbReference type="eggNOG" id="KOG2086">
    <property type="taxonomic scope" value="Eukaryota"/>
</dbReference>
<feature type="domain" description="SEP" evidence="4">
    <location>
        <begin position="160"/>
        <end position="225"/>
    </location>
</feature>
<dbReference type="InterPro" id="IPR036241">
    <property type="entry name" value="NSFL1C_SEP_dom_sf"/>
</dbReference>
<dbReference type="GO" id="GO:0000045">
    <property type="term" value="P:autophagosome assembly"/>
    <property type="evidence" value="ECO:0007669"/>
    <property type="project" value="TreeGrafter"/>
</dbReference>
<evidence type="ECO:0008006" key="7">
    <source>
        <dbReference type="Google" id="ProtNLM"/>
    </source>
</evidence>
<dbReference type="GO" id="GO:0043161">
    <property type="term" value="P:proteasome-mediated ubiquitin-dependent protein catabolic process"/>
    <property type="evidence" value="ECO:0007669"/>
    <property type="project" value="TreeGrafter"/>
</dbReference>
<dbReference type="GO" id="GO:0031468">
    <property type="term" value="P:nuclear membrane reassembly"/>
    <property type="evidence" value="ECO:0007669"/>
    <property type="project" value="TreeGrafter"/>
</dbReference>
<evidence type="ECO:0000256" key="2">
    <source>
        <dbReference type="SAM" id="MobiDB-lite"/>
    </source>
</evidence>
<reference evidence="5 6" key="1">
    <citation type="journal article" date="2012" name="Science">
        <title>The Paleozoic origin of enzymatic lignin decomposition reconstructed from 31 fungal genomes.</title>
        <authorList>
            <person name="Floudas D."/>
            <person name="Binder M."/>
            <person name="Riley R."/>
            <person name="Barry K."/>
            <person name="Blanchette R.A."/>
            <person name="Henrissat B."/>
            <person name="Martinez A.T."/>
            <person name="Otillar R."/>
            <person name="Spatafora J.W."/>
            <person name="Yadav J.S."/>
            <person name="Aerts A."/>
            <person name="Benoit I."/>
            <person name="Boyd A."/>
            <person name="Carlson A."/>
            <person name="Copeland A."/>
            <person name="Coutinho P.M."/>
            <person name="de Vries R.P."/>
            <person name="Ferreira P."/>
            <person name="Findley K."/>
            <person name="Foster B."/>
            <person name="Gaskell J."/>
            <person name="Glotzer D."/>
            <person name="Gorecki P."/>
            <person name="Heitman J."/>
            <person name="Hesse C."/>
            <person name="Hori C."/>
            <person name="Igarashi K."/>
            <person name="Jurgens J.A."/>
            <person name="Kallen N."/>
            <person name="Kersten P."/>
            <person name="Kohler A."/>
            <person name="Kuees U."/>
            <person name="Kumar T.K.A."/>
            <person name="Kuo A."/>
            <person name="LaButti K."/>
            <person name="Larrondo L.F."/>
            <person name="Lindquist E."/>
            <person name="Ling A."/>
            <person name="Lombard V."/>
            <person name="Lucas S."/>
            <person name="Lundell T."/>
            <person name="Martin R."/>
            <person name="McLaughlin D.J."/>
            <person name="Morgenstern I."/>
            <person name="Morin E."/>
            <person name="Murat C."/>
            <person name="Nagy L.G."/>
            <person name="Nolan M."/>
            <person name="Ohm R.A."/>
            <person name="Patyshakuliyeva A."/>
            <person name="Rokas A."/>
            <person name="Ruiz-Duenas F.J."/>
            <person name="Sabat G."/>
            <person name="Salamov A."/>
            <person name="Samejima M."/>
            <person name="Schmutz J."/>
            <person name="Slot J.C."/>
            <person name="St John F."/>
            <person name="Stenlid J."/>
            <person name="Sun H."/>
            <person name="Sun S."/>
            <person name="Syed K."/>
            <person name="Tsang A."/>
            <person name="Wiebenga A."/>
            <person name="Young D."/>
            <person name="Pisabarro A."/>
            <person name="Eastwood D.C."/>
            <person name="Martin F."/>
            <person name="Cullen D."/>
            <person name="Grigoriev I.V."/>
            <person name="Hibbett D.S."/>
        </authorList>
    </citation>
    <scope>NUCLEOTIDE SEQUENCE</scope>
    <source>
        <strain evidence="6">FP-58527</strain>
    </source>
</reference>
<feature type="domain" description="UBX" evidence="3">
    <location>
        <begin position="292"/>
        <end position="369"/>
    </location>
</feature>
<dbReference type="OrthoDB" id="25887at2759"/>